<proteinExistence type="predicted"/>
<dbReference type="Gene3D" id="3.40.1190.20">
    <property type="match status" value="1"/>
</dbReference>
<sequence length="327" mass="33572">MTELDLVFGGRVFCDLVMSGVAAPAVGAEVFADSFAVAPGGTATRAVAGARLGFRSALVGAVGPDMFGAAVRDALAAEAQLDLRWLREVPGAHTAVTVALTDAADRSFVTYEQRATWLSDELDRPLPRVAACHVGIAEGIPAWVGELRRAGTTVVGGVGWDETEVWDPAALDALAQVDAFVPNEDEATRYTRTPDAASALAELSRRTALVVVTRGARGAVATDSATGEHCEVLAPPVTAIDPTGAGDCFVAALCGARTVGWTLQTSVAFAVLAASESVQRLGGASSAPTAAHLAARIREGLEHDDLTSGDWGTVLEHLDATTKGAGA</sequence>
<evidence type="ECO:0000256" key="2">
    <source>
        <dbReference type="ARBA" id="ARBA00022777"/>
    </source>
</evidence>
<dbReference type="SUPFAM" id="SSF53613">
    <property type="entry name" value="Ribokinase-like"/>
    <property type="match status" value="1"/>
</dbReference>
<keyword evidence="2 4" id="KW-0418">Kinase</keyword>
<dbReference type="GO" id="GO:0016301">
    <property type="term" value="F:kinase activity"/>
    <property type="evidence" value="ECO:0007669"/>
    <property type="project" value="UniProtKB-KW"/>
</dbReference>
<comment type="caution">
    <text evidence="4">The sequence shown here is derived from an EMBL/GenBank/DDBJ whole genome shotgun (WGS) entry which is preliminary data.</text>
</comment>
<dbReference type="PANTHER" id="PTHR10584">
    <property type="entry name" value="SUGAR KINASE"/>
    <property type="match status" value="1"/>
</dbReference>
<accession>A0ABV5LN44</accession>
<protein>
    <submittedName>
        <fullName evidence="4">Carbohydrate kinase family protein</fullName>
        <ecNumber evidence="4">2.7.1.-</ecNumber>
    </submittedName>
</protein>
<dbReference type="Pfam" id="PF00294">
    <property type="entry name" value="PfkB"/>
    <property type="match status" value="1"/>
</dbReference>
<dbReference type="InterPro" id="IPR029056">
    <property type="entry name" value="Ribokinase-like"/>
</dbReference>
<dbReference type="Proteomes" id="UP001589748">
    <property type="component" value="Unassembled WGS sequence"/>
</dbReference>
<dbReference type="PRINTS" id="PR00990">
    <property type="entry name" value="RIBOKINASE"/>
</dbReference>
<evidence type="ECO:0000259" key="3">
    <source>
        <dbReference type="Pfam" id="PF00294"/>
    </source>
</evidence>
<name>A0ABV5LN44_9ACTN</name>
<dbReference type="InterPro" id="IPR011611">
    <property type="entry name" value="PfkB_dom"/>
</dbReference>
<dbReference type="PANTHER" id="PTHR10584:SF166">
    <property type="entry name" value="RIBOKINASE"/>
    <property type="match status" value="1"/>
</dbReference>
<dbReference type="RefSeq" id="WP_380136193.1">
    <property type="nucleotide sequence ID" value="NZ_JBHLUI010000006.1"/>
</dbReference>
<evidence type="ECO:0000313" key="4">
    <source>
        <dbReference type="EMBL" id="MFB9375523.1"/>
    </source>
</evidence>
<organism evidence="4 5">
    <name type="scientific">Kineococcus gynurae</name>
    <dbReference type="NCBI Taxonomy" id="452979"/>
    <lineage>
        <taxon>Bacteria</taxon>
        <taxon>Bacillati</taxon>
        <taxon>Actinomycetota</taxon>
        <taxon>Actinomycetes</taxon>
        <taxon>Kineosporiales</taxon>
        <taxon>Kineosporiaceae</taxon>
        <taxon>Kineococcus</taxon>
    </lineage>
</organism>
<keyword evidence="5" id="KW-1185">Reference proteome</keyword>
<gene>
    <name evidence="4" type="ORF">ACFFVI_00935</name>
</gene>
<dbReference type="InterPro" id="IPR002139">
    <property type="entry name" value="Ribo/fructo_kinase"/>
</dbReference>
<evidence type="ECO:0000256" key="1">
    <source>
        <dbReference type="ARBA" id="ARBA00022679"/>
    </source>
</evidence>
<evidence type="ECO:0000313" key="5">
    <source>
        <dbReference type="Proteomes" id="UP001589748"/>
    </source>
</evidence>
<reference evidence="4 5" key="1">
    <citation type="submission" date="2024-09" db="EMBL/GenBank/DDBJ databases">
        <authorList>
            <person name="Sun Q."/>
            <person name="Mori K."/>
        </authorList>
    </citation>
    <scope>NUCLEOTIDE SEQUENCE [LARGE SCALE GENOMIC DNA]</scope>
    <source>
        <strain evidence="4 5">TISTR 1856</strain>
    </source>
</reference>
<dbReference type="EC" id="2.7.1.-" evidence="4"/>
<dbReference type="EMBL" id="JBHMDM010000001">
    <property type="protein sequence ID" value="MFB9375523.1"/>
    <property type="molecule type" value="Genomic_DNA"/>
</dbReference>
<keyword evidence="1 4" id="KW-0808">Transferase</keyword>
<feature type="domain" description="Carbohydrate kinase PfkB" evidence="3">
    <location>
        <begin position="33"/>
        <end position="289"/>
    </location>
</feature>